<dbReference type="AlphaFoldDB" id="A0A382G0S5"/>
<name>A0A382G0S5_9ZZZZ</name>
<reference evidence="2" key="1">
    <citation type="submission" date="2018-05" db="EMBL/GenBank/DDBJ databases">
        <authorList>
            <person name="Lanie J.A."/>
            <person name="Ng W.-L."/>
            <person name="Kazmierczak K.M."/>
            <person name="Andrzejewski T.M."/>
            <person name="Davidsen T.M."/>
            <person name="Wayne K.J."/>
            <person name="Tettelin H."/>
            <person name="Glass J.I."/>
            <person name="Rusch D."/>
            <person name="Podicherti R."/>
            <person name="Tsui H.-C.T."/>
            <person name="Winkler M.E."/>
        </authorList>
    </citation>
    <scope>NUCLEOTIDE SEQUENCE</scope>
</reference>
<proteinExistence type="predicted"/>
<feature type="compositionally biased region" description="Basic and acidic residues" evidence="1">
    <location>
        <begin position="1"/>
        <end position="15"/>
    </location>
</feature>
<evidence type="ECO:0000313" key="2">
    <source>
        <dbReference type="EMBL" id="SVB68365.1"/>
    </source>
</evidence>
<accession>A0A382G0S5</accession>
<gene>
    <name evidence="2" type="ORF">METZ01_LOCUS221219</name>
</gene>
<feature type="region of interest" description="Disordered" evidence="1">
    <location>
        <begin position="1"/>
        <end position="22"/>
    </location>
</feature>
<protein>
    <submittedName>
        <fullName evidence="2">Uncharacterized protein</fullName>
    </submittedName>
</protein>
<sequence length="107" mass="11645">MIKVDDGKTAMKKAEVSPGGHLPVLPRTGVRTAAAHCVERLVKSLRGKISITYITRYSAHDQSSANSPLDQAEVGPQEPETTLPVLRCFDPTDDFIQLALEPVLYSV</sequence>
<dbReference type="EMBL" id="UINC01052718">
    <property type="protein sequence ID" value="SVB68365.1"/>
    <property type="molecule type" value="Genomic_DNA"/>
</dbReference>
<evidence type="ECO:0000256" key="1">
    <source>
        <dbReference type="SAM" id="MobiDB-lite"/>
    </source>
</evidence>
<organism evidence="2">
    <name type="scientific">marine metagenome</name>
    <dbReference type="NCBI Taxonomy" id="408172"/>
    <lineage>
        <taxon>unclassified sequences</taxon>
        <taxon>metagenomes</taxon>
        <taxon>ecological metagenomes</taxon>
    </lineage>
</organism>